<proteinExistence type="predicted"/>
<reference evidence="1" key="1">
    <citation type="journal article" date="2021" name="Proc. Natl. Acad. Sci. U.S.A.">
        <title>A Catalog of Tens of Thousands of Viruses from Human Metagenomes Reveals Hidden Associations with Chronic Diseases.</title>
        <authorList>
            <person name="Tisza M.J."/>
            <person name="Buck C.B."/>
        </authorList>
    </citation>
    <scope>NUCLEOTIDE SEQUENCE</scope>
    <source>
        <strain evidence="1">CtDgT26</strain>
    </source>
</reference>
<accession>A0A8S5LZD5</accession>
<protein>
    <submittedName>
        <fullName evidence="1">NinB protein</fullName>
    </submittedName>
</protein>
<dbReference type="EMBL" id="BK014779">
    <property type="protein sequence ID" value="DAD75310.1"/>
    <property type="molecule type" value="Genomic_DNA"/>
</dbReference>
<organism evidence="1">
    <name type="scientific">Podoviridae sp. ctDgT26</name>
    <dbReference type="NCBI Taxonomy" id="2826547"/>
    <lineage>
        <taxon>Viruses</taxon>
        <taxon>Duplodnaviria</taxon>
        <taxon>Heunggongvirae</taxon>
        <taxon>Uroviricota</taxon>
        <taxon>Caudoviricetes</taxon>
    </lineage>
</organism>
<name>A0A8S5LZD5_9CAUD</name>
<dbReference type="InterPro" id="IPR036619">
    <property type="entry name" value="NinB_sf"/>
</dbReference>
<sequence>MLQADVTAARWQQDSDGAWLCLRVQSPASAMTICDEMKPDKQYVAQIKRKGRSLDANAYAWVLLDKLAAHYGIPRNDVYREEIRIIGGVSDVVCMVSKAADEFCRRWEAKGTGWMAEQGPSKIPGCVNVAVWYGSSTYDTEQMSRLIDQIVADCREAGIETMTPQELDALKSRWGEAQPLGGDKGD</sequence>
<dbReference type="Gene3D" id="1.10.3790.10">
    <property type="entry name" value="NinB"/>
    <property type="match status" value="1"/>
</dbReference>
<evidence type="ECO:0000313" key="1">
    <source>
        <dbReference type="EMBL" id="DAD75310.1"/>
    </source>
</evidence>